<dbReference type="EMBL" id="JABFTP020000185">
    <property type="protein sequence ID" value="KAL3287211.1"/>
    <property type="molecule type" value="Genomic_DNA"/>
</dbReference>
<dbReference type="Proteomes" id="UP001516400">
    <property type="component" value="Unassembled WGS sequence"/>
</dbReference>
<accession>A0ABD2P947</accession>
<organism evidence="1 2">
    <name type="scientific">Cryptolaemus montrouzieri</name>
    <dbReference type="NCBI Taxonomy" id="559131"/>
    <lineage>
        <taxon>Eukaryota</taxon>
        <taxon>Metazoa</taxon>
        <taxon>Ecdysozoa</taxon>
        <taxon>Arthropoda</taxon>
        <taxon>Hexapoda</taxon>
        <taxon>Insecta</taxon>
        <taxon>Pterygota</taxon>
        <taxon>Neoptera</taxon>
        <taxon>Endopterygota</taxon>
        <taxon>Coleoptera</taxon>
        <taxon>Polyphaga</taxon>
        <taxon>Cucujiformia</taxon>
        <taxon>Coccinelloidea</taxon>
        <taxon>Coccinellidae</taxon>
        <taxon>Scymninae</taxon>
        <taxon>Scymnini</taxon>
        <taxon>Cryptolaemus</taxon>
    </lineage>
</organism>
<comment type="caution">
    <text evidence="1">The sequence shown here is derived from an EMBL/GenBank/DDBJ whole genome shotgun (WGS) entry which is preliminary data.</text>
</comment>
<evidence type="ECO:0000313" key="1">
    <source>
        <dbReference type="EMBL" id="KAL3287211.1"/>
    </source>
</evidence>
<gene>
    <name evidence="1" type="ORF">HHI36_001688</name>
</gene>
<name>A0ABD2P947_9CUCU</name>
<reference evidence="1 2" key="1">
    <citation type="journal article" date="2021" name="BMC Biol.">
        <title>Horizontally acquired antibacterial genes associated with adaptive radiation of ladybird beetles.</title>
        <authorList>
            <person name="Li H.S."/>
            <person name="Tang X.F."/>
            <person name="Huang Y.H."/>
            <person name="Xu Z.Y."/>
            <person name="Chen M.L."/>
            <person name="Du X.Y."/>
            <person name="Qiu B.Y."/>
            <person name="Chen P.T."/>
            <person name="Zhang W."/>
            <person name="Slipinski A."/>
            <person name="Escalona H.E."/>
            <person name="Waterhouse R.M."/>
            <person name="Zwick A."/>
            <person name="Pang H."/>
        </authorList>
    </citation>
    <scope>NUCLEOTIDE SEQUENCE [LARGE SCALE GENOMIC DNA]</scope>
    <source>
        <strain evidence="1">SYSU2018</strain>
    </source>
</reference>
<sequence length="136" mass="15530">MKGTGSDQLGDYTHFFSGKPKSGRANRGVSILVKKKLQKSITDWQANDKDVGGDTGKLMLDNRQEIDNCDEYKYLGCIFIKEGTDDQEITSQITQARKAINSLNGVTQLVRIEIHYFRHNGEEHSALWKRNMEDHR</sequence>
<dbReference type="AlphaFoldDB" id="A0ABD2P947"/>
<proteinExistence type="predicted"/>
<evidence type="ECO:0000313" key="2">
    <source>
        <dbReference type="Proteomes" id="UP001516400"/>
    </source>
</evidence>
<protein>
    <submittedName>
        <fullName evidence="1">Uncharacterized protein</fullName>
    </submittedName>
</protein>
<keyword evidence="2" id="KW-1185">Reference proteome</keyword>